<evidence type="ECO:0000259" key="1">
    <source>
        <dbReference type="Pfam" id="PF13785"/>
    </source>
</evidence>
<dbReference type="RefSeq" id="WP_119744053.1">
    <property type="nucleotide sequence ID" value="NZ_QVRA01000002.1"/>
</dbReference>
<dbReference type="EMBL" id="QVRA01000002">
    <property type="protein sequence ID" value="RJG57349.1"/>
    <property type="molecule type" value="Genomic_DNA"/>
</dbReference>
<accession>A0A418YXI6</accession>
<name>A0A418YXI6_9SPHN</name>
<keyword evidence="3" id="KW-1185">Reference proteome</keyword>
<evidence type="ECO:0000313" key="2">
    <source>
        <dbReference type="EMBL" id="RJG57349.1"/>
    </source>
</evidence>
<gene>
    <name evidence="2" type="ORF">D0Z70_03870</name>
</gene>
<dbReference type="OrthoDB" id="228033at2"/>
<dbReference type="Pfam" id="PF13785">
    <property type="entry name" value="DUF4178"/>
    <property type="match status" value="1"/>
</dbReference>
<dbReference type="Proteomes" id="UP000283469">
    <property type="component" value="Unassembled WGS sequence"/>
</dbReference>
<protein>
    <submittedName>
        <fullName evidence="2">DUF4178 domain-containing protein</fullName>
    </submittedName>
</protein>
<reference evidence="2 3" key="1">
    <citation type="submission" date="2018-08" db="EMBL/GenBank/DDBJ databases">
        <title>Sphingobium sp. EO9.</title>
        <authorList>
            <person name="Park Y."/>
            <person name="Kim K.H."/>
            <person name="Jeon C.O."/>
        </authorList>
    </citation>
    <scope>NUCLEOTIDE SEQUENCE [LARGE SCALE GENOMIC DNA]</scope>
    <source>
        <strain evidence="2 3">EO9</strain>
    </source>
</reference>
<evidence type="ECO:0000313" key="3">
    <source>
        <dbReference type="Proteomes" id="UP000283469"/>
    </source>
</evidence>
<proteinExistence type="predicted"/>
<feature type="domain" description="DUF4178" evidence="1">
    <location>
        <begin position="61"/>
        <end position="205"/>
    </location>
</feature>
<comment type="caution">
    <text evidence="2">The sequence shown here is derived from an EMBL/GenBank/DDBJ whole genome shotgun (WGS) entry which is preliminary data.</text>
</comment>
<sequence length="227" mass="24993">MQSVACPTCGADVIFRSAALPVRVCDYCRTLVVRYNQGAQGQITENGGEAAILPFDVSPIQIGTEGRCFDQNFQIIGRVRWAWDDGAWNEWLMLLADGSHAWLGEAMGQFMALREVVLTGSLAQVIRRLMNDRPVKPGESGNIDGQSYEVADVRTVRCIGCEGELPFTAPAGWETLSVDFRNRDGRCASFQKDRHGPTLYVGHHVTLAALQPRNLRPLPGWSVPAYG</sequence>
<organism evidence="2 3">
    <name type="scientific">Sphingobium terrigena</name>
    <dbReference type="NCBI Taxonomy" id="2304063"/>
    <lineage>
        <taxon>Bacteria</taxon>
        <taxon>Pseudomonadati</taxon>
        <taxon>Pseudomonadota</taxon>
        <taxon>Alphaproteobacteria</taxon>
        <taxon>Sphingomonadales</taxon>
        <taxon>Sphingomonadaceae</taxon>
        <taxon>Sphingobium</taxon>
    </lineage>
</organism>
<dbReference type="InterPro" id="IPR025235">
    <property type="entry name" value="DUF4178"/>
</dbReference>
<dbReference type="AlphaFoldDB" id="A0A418YXI6"/>